<organism evidence="5 6">
    <name type="scientific">Fraxinus pennsylvanica</name>
    <dbReference type="NCBI Taxonomy" id="56036"/>
    <lineage>
        <taxon>Eukaryota</taxon>
        <taxon>Viridiplantae</taxon>
        <taxon>Streptophyta</taxon>
        <taxon>Embryophyta</taxon>
        <taxon>Tracheophyta</taxon>
        <taxon>Spermatophyta</taxon>
        <taxon>Magnoliopsida</taxon>
        <taxon>eudicotyledons</taxon>
        <taxon>Gunneridae</taxon>
        <taxon>Pentapetalae</taxon>
        <taxon>asterids</taxon>
        <taxon>lamiids</taxon>
        <taxon>Lamiales</taxon>
        <taxon>Oleaceae</taxon>
        <taxon>Oleeae</taxon>
        <taxon>Fraxinus</taxon>
    </lineage>
</organism>
<evidence type="ECO:0000313" key="5">
    <source>
        <dbReference type="EMBL" id="CAI9775804.1"/>
    </source>
</evidence>
<protein>
    <recommendedName>
        <fullName evidence="4">At3g05675-like ankyrin-like domain-containing protein</fullName>
    </recommendedName>
</protein>
<name>A0AAD1ZUG4_9LAMI</name>
<dbReference type="PANTHER" id="PTHR31060">
    <property type="entry name" value="OSJNBA0011J08.25 PROTEIN-RELATED"/>
    <property type="match status" value="1"/>
</dbReference>
<dbReference type="Pfam" id="PF25553">
    <property type="entry name" value="BTB-POZ_ANK-like"/>
    <property type="match status" value="1"/>
</dbReference>
<evidence type="ECO:0000256" key="1">
    <source>
        <dbReference type="ARBA" id="ARBA00002668"/>
    </source>
</evidence>
<proteinExistence type="predicted"/>
<dbReference type="PANTHER" id="PTHR31060:SF7">
    <property type="entry name" value="OS06G0129200 PROTEIN"/>
    <property type="match status" value="1"/>
</dbReference>
<keyword evidence="6" id="KW-1185">Reference proteome</keyword>
<comment type="pathway">
    <text evidence="2">Protein modification; protein ubiquitination.</text>
</comment>
<accession>A0AAD1ZUG4</accession>
<evidence type="ECO:0000313" key="6">
    <source>
        <dbReference type="Proteomes" id="UP000834106"/>
    </source>
</evidence>
<dbReference type="InterPro" id="IPR038920">
    <property type="entry name" value="At3g05675-like"/>
</dbReference>
<evidence type="ECO:0000256" key="2">
    <source>
        <dbReference type="ARBA" id="ARBA00004906"/>
    </source>
</evidence>
<dbReference type="EMBL" id="OU503049">
    <property type="protein sequence ID" value="CAI9775804.1"/>
    <property type="molecule type" value="Genomic_DNA"/>
</dbReference>
<dbReference type="Proteomes" id="UP000834106">
    <property type="component" value="Chromosome 14"/>
</dbReference>
<sequence length="397" mass="44555">MKHDIDIHCSEFDHDLYVELLKSPYLPVDLLLDSWDSVRSAIGILRVAVASHCGGIVDTCIQYVEAVPWEDSEEDGILTVVSQLGPITMPILARIQPVDLSATKDVYISAIRFATSIDDLAPPFGDELRTSAQEQVEYMLGDDDDMPFVTADDEVKLETRIGLSKIFSSFEMELSLLLESDVIVELAENKIMCRLSDLEWMCNILPKMDLMKDFIAKWVDISNNLLAILEDKKLDSVMWGLKLKLIEVAAKVLDAVGYGNVILPASSRVLLLKSWLPYIRKLKPVLDSMSNKDIAFAYKMDEDLCQSIEGAMVALVSALPSNDQADILADWIDTEQLRYPDLSEAFELWCYRTNFCREISDSLTHYRPSTPCALLQHTSSFHSGGCQVSTYAQSSYI</sequence>
<gene>
    <name evidence="5" type="ORF">FPE_LOCUS23234</name>
</gene>
<feature type="domain" description="At3g05675-like ankyrin-like" evidence="4">
    <location>
        <begin position="189"/>
        <end position="353"/>
    </location>
</feature>
<evidence type="ECO:0000259" key="4">
    <source>
        <dbReference type="Pfam" id="PF25553"/>
    </source>
</evidence>
<reference evidence="5" key="1">
    <citation type="submission" date="2023-05" db="EMBL/GenBank/DDBJ databases">
        <authorList>
            <person name="Huff M."/>
        </authorList>
    </citation>
    <scope>NUCLEOTIDE SEQUENCE</scope>
</reference>
<dbReference type="InterPro" id="IPR058039">
    <property type="entry name" value="At3g05675-like_ankyrin"/>
</dbReference>
<evidence type="ECO:0000256" key="3">
    <source>
        <dbReference type="ARBA" id="ARBA00022786"/>
    </source>
</evidence>
<keyword evidence="3" id="KW-0833">Ubl conjugation pathway</keyword>
<dbReference type="AlphaFoldDB" id="A0AAD1ZUG4"/>
<comment type="function">
    <text evidence="1">May act as a substrate-specific adapter of an E3 ubiquitin-protein ligase complex (CUL3-RBX1-BTB) which mediates the ubiquitination and subsequent proteasomal degradation of target proteins.</text>
</comment>